<evidence type="ECO:0000256" key="1">
    <source>
        <dbReference type="ARBA" id="ARBA00001698"/>
    </source>
</evidence>
<dbReference type="EMBL" id="CP054840">
    <property type="protein sequence ID" value="QKV53755.1"/>
    <property type="molecule type" value="Genomic_DNA"/>
</dbReference>
<evidence type="ECO:0000256" key="5">
    <source>
        <dbReference type="ARBA" id="ARBA00010185"/>
    </source>
</evidence>
<evidence type="ECO:0000256" key="4">
    <source>
        <dbReference type="ARBA" id="ARBA00005189"/>
    </source>
</evidence>
<dbReference type="PANTHER" id="PTHR46382">
    <property type="entry name" value="PHOSPHATIDATE CYTIDYLYLTRANSFERASE"/>
    <property type="match status" value="1"/>
</dbReference>
<dbReference type="RefSeq" id="WP_175504561.1">
    <property type="nucleotide sequence ID" value="NZ_CAURQT010000016.1"/>
</dbReference>
<protein>
    <recommendedName>
        <fullName evidence="7 18">Phosphatidate cytidylyltransferase</fullName>
        <ecNumber evidence="6 18">2.7.7.41</ecNumber>
    </recommendedName>
</protein>
<feature type="transmembrane region" description="Helical" evidence="19">
    <location>
        <begin position="177"/>
        <end position="198"/>
    </location>
</feature>
<keyword evidence="9" id="KW-0444">Lipid biosynthesis</keyword>
<dbReference type="Pfam" id="PF01148">
    <property type="entry name" value="CTP_transf_1"/>
    <property type="match status" value="1"/>
</dbReference>
<dbReference type="GO" id="GO:0004605">
    <property type="term" value="F:phosphatidate cytidylyltransferase activity"/>
    <property type="evidence" value="ECO:0007669"/>
    <property type="project" value="UniProtKB-EC"/>
</dbReference>
<evidence type="ECO:0000313" key="21">
    <source>
        <dbReference type="Proteomes" id="UP000509579"/>
    </source>
</evidence>
<evidence type="ECO:0000256" key="15">
    <source>
        <dbReference type="ARBA" id="ARBA00023136"/>
    </source>
</evidence>
<evidence type="ECO:0000256" key="9">
    <source>
        <dbReference type="ARBA" id="ARBA00022516"/>
    </source>
</evidence>
<dbReference type="KEGG" id="aant:HUK68_13105"/>
<name>A0A6N1X7B1_9BURK</name>
<evidence type="ECO:0000256" key="12">
    <source>
        <dbReference type="ARBA" id="ARBA00022695"/>
    </source>
</evidence>
<evidence type="ECO:0000256" key="18">
    <source>
        <dbReference type="RuleBase" id="RU003938"/>
    </source>
</evidence>
<dbReference type="GO" id="GO:0016024">
    <property type="term" value="P:CDP-diacylglycerol biosynthetic process"/>
    <property type="evidence" value="ECO:0007669"/>
    <property type="project" value="UniProtKB-UniPathway"/>
</dbReference>
<feature type="transmembrane region" description="Helical" evidence="19">
    <location>
        <begin position="53"/>
        <end position="74"/>
    </location>
</feature>
<comment type="pathway">
    <text evidence="3 18">Phospholipid metabolism; CDP-diacylglycerol biosynthesis; CDP-diacylglycerol from sn-glycerol 3-phosphate: step 3/3.</text>
</comment>
<keyword evidence="17" id="KW-1208">Phospholipid metabolism</keyword>
<evidence type="ECO:0000256" key="13">
    <source>
        <dbReference type="ARBA" id="ARBA00022989"/>
    </source>
</evidence>
<evidence type="ECO:0000256" key="6">
    <source>
        <dbReference type="ARBA" id="ARBA00012487"/>
    </source>
</evidence>
<keyword evidence="16" id="KW-0594">Phospholipid biosynthesis</keyword>
<keyword evidence="14" id="KW-0443">Lipid metabolism</keyword>
<gene>
    <name evidence="20" type="ORF">HUK68_13105</name>
</gene>
<evidence type="ECO:0000256" key="2">
    <source>
        <dbReference type="ARBA" id="ARBA00004651"/>
    </source>
</evidence>
<dbReference type="InterPro" id="IPR000374">
    <property type="entry name" value="PC_trans"/>
</dbReference>
<keyword evidence="11 18" id="KW-0812">Transmembrane</keyword>
<dbReference type="PROSITE" id="PS01315">
    <property type="entry name" value="CDS"/>
    <property type="match status" value="1"/>
</dbReference>
<keyword evidence="8" id="KW-1003">Cell membrane</keyword>
<evidence type="ECO:0000256" key="19">
    <source>
        <dbReference type="SAM" id="Phobius"/>
    </source>
</evidence>
<feature type="transmembrane region" description="Helical" evidence="19">
    <location>
        <begin position="218"/>
        <end position="238"/>
    </location>
</feature>
<evidence type="ECO:0000256" key="14">
    <source>
        <dbReference type="ARBA" id="ARBA00023098"/>
    </source>
</evidence>
<dbReference type="PANTHER" id="PTHR46382:SF1">
    <property type="entry name" value="PHOSPHATIDATE CYTIDYLYLTRANSFERASE"/>
    <property type="match status" value="1"/>
</dbReference>
<evidence type="ECO:0000313" key="20">
    <source>
        <dbReference type="EMBL" id="QKV53755.1"/>
    </source>
</evidence>
<comment type="subcellular location">
    <subcellularLocation>
        <location evidence="2">Cell membrane</location>
        <topology evidence="2">Multi-pass membrane protein</topology>
    </subcellularLocation>
</comment>
<dbReference type="EC" id="2.7.7.41" evidence="6 18"/>
<keyword evidence="21" id="KW-1185">Reference proteome</keyword>
<dbReference type="GO" id="GO:0005886">
    <property type="term" value="C:plasma membrane"/>
    <property type="evidence" value="ECO:0007669"/>
    <property type="project" value="UniProtKB-SubCell"/>
</dbReference>
<accession>A0A6N1X7B1</accession>
<keyword evidence="13 19" id="KW-1133">Transmembrane helix</keyword>
<evidence type="ECO:0000256" key="3">
    <source>
        <dbReference type="ARBA" id="ARBA00005119"/>
    </source>
</evidence>
<reference evidence="20 21" key="1">
    <citation type="submission" date="2020-06" db="EMBL/GenBank/DDBJ databases">
        <title>Acidovorax antarctica sp. nov., isolated from Corinth ice sheet soil, Antarctic Fields Peninsula.</title>
        <authorList>
            <person name="Xu Q."/>
            <person name="Peng F."/>
        </authorList>
    </citation>
    <scope>NUCLEOTIDE SEQUENCE [LARGE SCALE GENOMIC DNA]</scope>
    <source>
        <strain evidence="20 21">16-35-5</strain>
    </source>
</reference>
<evidence type="ECO:0000256" key="10">
    <source>
        <dbReference type="ARBA" id="ARBA00022679"/>
    </source>
</evidence>
<proteinExistence type="inferred from homology"/>
<evidence type="ECO:0000256" key="7">
    <source>
        <dbReference type="ARBA" id="ARBA00019373"/>
    </source>
</evidence>
<organism evidence="20 21">
    <name type="scientific">Comamonas antarctica</name>
    <dbReference type="NCBI Taxonomy" id="2743470"/>
    <lineage>
        <taxon>Bacteria</taxon>
        <taxon>Pseudomonadati</taxon>
        <taxon>Pseudomonadota</taxon>
        <taxon>Betaproteobacteria</taxon>
        <taxon>Burkholderiales</taxon>
        <taxon>Comamonadaceae</taxon>
        <taxon>Comamonas</taxon>
    </lineage>
</organism>
<evidence type="ECO:0000256" key="16">
    <source>
        <dbReference type="ARBA" id="ARBA00023209"/>
    </source>
</evidence>
<keyword evidence="10 18" id="KW-0808">Transferase</keyword>
<sequence>MLKQRVITALVLLAILLPALFYPDPLPFSLVVLAMMTAGAWEWGRMQGLKQGGAVALAAACLLLCGLSWSLGWLERPLTALWVIGGSLWVLSGALLLRAGVAAWARIPLAVRLVGGVLALWLAWLAVAQAHRMGVNFLLSVLLLVWVADVFAYFAGRTFGLKFTRNKLAPSISPGKSWEGVWGGMAGVLVLALVWVWADRHYGVALPSFYSLLARQGLWFLLLAVVFMAAMSVVGDLVESLVKRSVGVKDSSALLPGHGGVLDRIDALLPTLPLAMMLSSFVQT</sequence>
<comment type="catalytic activity">
    <reaction evidence="1 18">
        <text>a 1,2-diacyl-sn-glycero-3-phosphate + CTP + H(+) = a CDP-1,2-diacyl-sn-glycerol + diphosphate</text>
        <dbReference type="Rhea" id="RHEA:16229"/>
        <dbReference type="ChEBI" id="CHEBI:15378"/>
        <dbReference type="ChEBI" id="CHEBI:33019"/>
        <dbReference type="ChEBI" id="CHEBI:37563"/>
        <dbReference type="ChEBI" id="CHEBI:58332"/>
        <dbReference type="ChEBI" id="CHEBI:58608"/>
        <dbReference type="EC" id="2.7.7.41"/>
    </reaction>
</comment>
<evidence type="ECO:0000256" key="8">
    <source>
        <dbReference type="ARBA" id="ARBA00022475"/>
    </source>
</evidence>
<comment type="similarity">
    <text evidence="5 18">Belongs to the CDS family.</text>
</comment>
<dbReference type="Proteomes" id="UP000509579">
    <property type="component" value="Chromosome"/>
</dbReference>
<feature type="transmembrane region" description="Helical" evidence="19">
    <location>
        <begin position="109"/>
        <end position="127"/>
    </location>
</feature>
<feature type="transmembrane region" description="Helical" evidence="19">
    <location>
        <begin position="80"/>
        <end position="97"/>
    </location>
</feature>
<evidence type="ECO:0000256" key="11">
    <source>
        <dbReference type="ARBA" id="ARBA00022692"/>
    </source>
</evidence>
<dbReference type="AlphaFoldDB" id="A0A6N1X7B1"/>
<keyword evidence="12 18" id="KW-0548">Nucleotidyltransferase</keyword>
<keyword evidence="15 19" id="KW-0472">Membrane</keyword>
<comment type="pathway">
    <text evidence="4">Lipid metabolism.</text>
</comment>
<dbReference type="UniPathway" id="UPA00557">
    <property type="reaction ID" value="UER00614"/>
</dbReference>
<evidence type="ECO:0000256" key="17">
    <source>
        <dbReference type="ARBA" id="ARBA00023264"/>
    </source>
</evidence>
<feature type="transmembrane region" description="Helical" evidence="19">
    <location>
        <begin position="133"/>
        <end position="156"/>
    </location>
</feature>